<evidence type="ECO:0000313" key="11">
    <source>
        <dbReference type="EMBL" id="MBM7060256.1"/>
    </source>
</evidence>
<evidence type="ECO:0000259" key="10">
    <source>
        <dbReference type="Pfam" id="PF21082"/>
    </source>
</evidence>
<feature type="chain" id="PRO_5047171815" description="Small-conductance mechanosensitive channel" evidence="8">
    <location>
        <begin position="24"/>
        <end position="550"/>
    </location>
</feature>
<comment type="function">
    <text evidence="7">Mechanosensitive channel that participates in the regulation of osmotic pressure changes within the cell, opening in response to stretch forces in the membrane lipid bilayer, without the need for other proteins. Contributes to normal resistance to hypoosmotic shock. Forms an ion channel of 1.0 nanosiemens conductance with a slight preference for anions.</text>
</comment>
<evidence type="ECO:0000256" key="8">
    <source>
        <dbReference type="SAM" id="SignalP"/>
    </source>
</evidence>
<feature type="domain" description="Mechanosensitive ion channel MscS" evidence="9">
    <location>
        <begin position="352"/>
        <end position="417"/>
    </location>
</feature>
<evidence type="ECO:0000256" key="6">
    <source>
        <dbReference type="ARBA" id="ARBA00023136"/>
    </source>
</evidence>
<feature type="transmembrane region" description="Helical" evidence="7">
    <location>
        <begin position="337"/>
        <end position="361"/>
    </location>
</feature>
<evidence type="ECO:0000256" key="2">
    <source>
        <dbReference type="ARBA" id="ARBA00008017"/>
    </source>
</evidence>
<keyword evidence="12" id="KW-1185">Reference proteome</keyword>
<comment type="caution">
    <text evidence="7">Lacks conserved residue(s) required for the propagation of feature annotation.</text>
</comment>
<dbReference type="Pfam" id="PF00924">
    <property type="entry name" value="MS_channel_2nd"/>
    <property type="match status" value="1"/>
</dbReference>
<keyword evidence="7" id="KW-0997">Cell inner membrane</keyword>
<dbReference type="InterPro" id="IPR006685">
    <property type="entry name" value="MscS_channel_2nd"/>
</dbReference>
<reference evidence="11 12" key="1">
    <citation type="submission" date="2021-02" db="EMBL/GenBank/DDBJ databases">
        <authorList>
            <person name="Lee D.-H."/>
        </authorList>
    </citation>
    <scope>NUCLEOTIDE SEQUENCE [LARGE SCALE GENOMIC DNA]</scope>
    <source>
        <strain evidence="11 12">UL073</strain>
    </source>
</reference>
<keyword evidence="7" id="KW-0813">Transport</keyword>
<feature type="transmembrane region" description="Helical" evidence="7">
    <location>
        <begin position="208"/>
        <end position="229"/>
    </location>
</feature>
<dbReference type="Pfam" id="PF21082">
    <property type="entry name" value="MS_channel_3rd"/>
    <property type="match status" value="1"/>
</dbReference>
<keyword evidence="8" id="KW-0732">Signal</keyword>
<dbReference type="EMBL" id="JAFEUP010000002">
    <property type="protein sequence ID" value="MBM7060256.1"/>
    <property type="molecule type" value="Genomic_DNA"/>
</dbReference>
<feature type="transmembrane region" description="Helical" evidence="7">
    <location>
        <begin position="144"/>
        <end position="169"/>
    </location>
</feature>
<comment type="subcellular location">
    <subcellularLocation>
        <location evidence="7">Cell inner membrane</location>
        <topology evidence="7">Multi-pass membrane protein</topology>
    </subcellularLocation>
    <subcellularLocation>
        <location evidence="1">Cell membrane</location>
        <topology evidence="1">Multi-pass membrane protein</topology>
    </subcellularLocation>
</comment>
<dbReference type="SUPFAM" id="SSF82689">
    <property type="entry name" value="Mechanosensitive channel protein MscS (YggB), C-terminal domain"/>
    <property type="match status" value="1"/>
</dbReference>
<keyword evidence="7" id="KW-0406">Ion transport</keyword>
<accession>A0ABS2IAU4</accession>
<dbReference type="Gene3D" id="3.30.70.100">
    <property type="match status" value="1"/>
</dbReference>
<sequence length="550" mass="60414">MRSRALVWMVAGFALLGSAWLWAADSVANGDAAEQGVAIAELKVANRSIMVFRATLAGETPELRARRAKAVISEALDGTEELEVHAQPIQDSYMVLLGSHRAFFVSPKDVDGVEYATLQQAADGAAGKLRQVVAETQEARSLRFILVAAAAVAAATALYAALLWGVFYLRRKVLERLPLVMQRHARALKVGQTEVFDARNLYPLINRLLWLLHWVVVLLLSYEWLSFVLSRFPYTRPWGESLNSYLVDVAGYLVAGIVGAIPGLGVAVAIFFIARGVSSFSRRILKRMAMPGTLSWLNHETLQPTTRLTSLAIWLFALAMAYPYLPGAGTDAFKGLSVLIGLMISLGASSVVGQAAAGLILTYTHTLRPGEFVRIGEYEGTVTELGMFTTRIRTGLGEMLTIPNSMITGTVTKNYSRTVKGPGYVVDTTVTIGYDTPWRQVEAMLLEAARRTPGVLVDPAPQVFQTALSDYYPEYRLVAQAIPSQPRPRAVLLSMLHANIQDVFNEYGVQIMSPHYVFDPQHEKSVPKEQWYAAPAVQPAEVGEQRRDDS</sequence>
<keyword evidence="3" id="KW-1003">Cell membrane</keyword>
<dbReference type="PANTHER" id="PTHR30221">
    <property type="entry name" value="SMALL-CONDUCTANCE MECHANOSENSITIVE CHANNEL"/>
    <property type="match status" value="1"/>
</dbReference>
<evidence type="ECO:0000256" key="1">
    <source>
        <dbReference type="ARBA" id="ARBA00004651"/>
    </source>
</evidence>
<dbReference type="Gene3D" id="2.30.30.60">
    <property type="match status" value="1"/>
</dbReference>
<protein>
    <recommendedName>
        <fullName evidence="7">Small-conductance mechanosensitive channel</fullName>
    </recommendedName>
</protein>
<feature type="transmembrane region" description="Helical" evidence="7">
    <location>
        <begin position="308"/>
        <end position="325"/>
    </location>
</feature>
<dbReference type="InterPro" id="IPR023408">
    <property type="entry name" value="MscS_beta-dom_sf"/>
</dbReference>
<dbReference type="Proteomes" id="UP000717995">
    <property type="component" value="Unassembled WGS sequence"/>
</dbReference>
<organism evidence="11 12">
    <name type="scientific">Zestomonas insulae</name>
    <dbReference type="NCBI Taxonomy" id="2809017"/>
    <lineage>
        <taxon>Bacteria</taxon>
        <taxon>Pseudomonadati</taxon>
        <taxon>Pseudomonadota</taxon>
        <taxon>Gammaproteobacteria</taxon>
        <taxon>Pseudomonadales</taxon>
        <taxon>Pseudomonadaceae</taxon>
        <taxon>Zestomonas</taxon>
    </lineage>
</organism>
<dbReference type="InterPro" id="IPR011066">
    <property type="entry name" value="MscS_channel_C_sf"/>
</dbReference>
<name>A0ABS2IAU4_9GAMM</name>
<evidence type="ECO:0000256" key="4">
    <source>
        <dbReference type="ARBA" id="ARBA00022692"/>
    </source>
</evidence>
<dbReference type="SUPFAM" id="SSF50182">
    <property type="entry name" value="Sm-like ribonucleoproteins"/>
    <property type="match status" value="1"/>
</dbReference>
<comment type="caution">
    <text evidence="11">The sequence shown here is derived from an EMBL/GenBank/DDBJ whole genome shotgun (WGS) entry which is preliminary data.</text>
</comment>
<dbReference type="Gene3D" id="1.10.287.1260">
    <property type="match status" value="1"/>
</dbReference>
<evidence type="ECO:0000256" key="7">
    <source>
        <dbReference type="RuleBase" id="RU369025"/>
    </source>
</evidence>
<proteinExistence type="inferred from homology"/>
<feature type="domain" description="Mechanosensitive ion channel MscS C-terminal" evidence="10">
    <location>
        <begin position="426"/>
        <end position="511"/>
    </location>
</feature>
<gene>
    <name evidence="11" type="ORF">JQX08_06015</name>
</gene>
<evidence type="ECO:0000259" key="9">
    <source>
        <dbReference type="Pfam" id="PF00924"/>
    </source>
</evidence>
<dbReference type="InterPro" id="IPR045275">
    <property type="entry name" value="MscS_archaea/bacteria_type"/>
</dbReference>
<dbReference type="InterPro" id="IPR010920">
    <property type="entry name" value="LSM_dom_sf"/>
</dbReference>
<keyword evidence="7" id="KW-0407">Ion channel</keyword>
<dbReference type="InterPro" id="IPR049278">
    <property type="entry name" value="MS_channel_C"/>
</dbReference>
<comment type="similarity">
    <text evidence="2 7">Belongs to the MscS (TC 1.A.23) family.</text>
</comment>
<comment type="subunit">
    <text evidence="7">Homoheptamer.</text>
</comment>
<dbReference type="RefSeq" id="WP_204915382.1">
    <property type="nucleotide sequence ID" value="NZ_JAFEUP010000002.1"/>
</dbReference>
<feature type="signal peptide" evidence="8">
    <location>
        <begin position="1"/>
        <end position="23"/>
    </location>
</feature>
<feature type="transmembrane region" description="Helical" evidence="7">
    <location>
        <begin position="249"/>
        <end position="274"/>
    </location>
</feature>
<keyword evidence="5 7" id="KW-1133">Transmembrane helix</keyword>
<dbReference type="PANTHER" id="PTHR30221:SF18">
    <property type="entry name" value="SLL0590 PROTEIN"/>
    <property type="match status" value="1"/>
</dbReference>
<evidence type="ECO:0000256" key="5">
    <source>
        <dbReference type="ARBA" id="ARBA00022989"/>
    </source>
</evidence>
<evidence type="ECO:0000313" key="12">
    <source>
        <dbReference type="Proteomes" id="UP000717995"/>
    </source>
</evidence>
<keyword evidence="6 7" id="KW-0472">Membrane</keyword>
<keyword evidence="4 7" id="KW-0812">Transmembrane</keyword>
<evidence type="ECO:0000256" key="3">
    <source>
        <dbReference type="ARBA" id="ARBA00022475"/>
    </source>
</evidence>